<evidence type="ECO:0000313" key="12">
    <source>
        <dbReference type="EMBL" id="MEM0516587.1"/>
    </source>
</evidence>
<proteinExistence type="inferred from homology"/>
<evidence type="ECO:0000256" key="9">
    <source>
        <dbReference type="ARBA" id="ARBA00023237"/>
    </source>
</evidence>
<comment type="caution">
    <text evidence="12">The sequence shown here is derived from an EMBL/GenBank/DDBJ whole genome shotgun (WGS) entry which is preliminary data.</text>
</comment>
<name>A0ABU9MZE4_9GAMM</name>
<dbReference type="Pfam" id="PF02107">
    <property type="entry name" value="FlgH"/>
    <property type="match status" value="1"/>
</dbReference>
<dbReference type="PROSITE" id="PS51257">
    <property type="entry name" value="PROKAR_LIPOPROTEIN"/>
    <property type="match status" value="1"/>
</dbReference>
<protein>
    <recommendedName>
        <fullName evidence="11">Flagellar L-ring protein</fullName>
    </recommendedName>
    <alternativeName>
        <fullName evidence="11">Basal body L-ring protein</fullName>
    </alternativeName>
</protein>
<evidence type="ECO:0000256" key="5">
    <source>
        <dbReference type="ARBA" id="ARBA00022729"/>
    </source>
</evidence>
<keyword evidence="12" id="KW-0282">Flagellum</keyword>
<evidence type="ECO:0000256" key="8">
    <source>
        <dbReference type="ARBA" id="ARBA00023143"/>
    </source>
</evidence>
<dbReference type="RefSeq" id="WP_342680095.1">
    <property type="nucleotide sequence ID" value="NZ_JBCGCU010000022.1"/>
</dbReference>
<evidence type="ECO:0000256" key="1">
    <source>
        <dbReference type="ARBA" id="ARBA00002591"/>
    </source>
</evidence>
<comment type="function">
    <text evidence="1 11">Assembles around the rod to form the L-ring and probably protects the motor/basal body from shearing forces during rotation.</text>
</comment>
<dbReference type="PRINTS" id="PR01008">
    <property type="entry name" value="FLGLRINGFLGH"/>
</dbReference>
<comment type="subunit">
    <text evidence="4 11">The basal body constitutes a major portion of the flagellar organelle and consists of four rings (L,P,S, and M) mounted on a central rod.</text>
</comment>
<dbReference type="Proteomes" id="UP001447008">
    <property type="component" value="Unassembled WGS sequence"/>
</dbReference>
<evidence type="ECO:0000256" key="11">
    <source>
        <dbReference type="HAMAP-Rule" id="MF_00415"/>
    </source>
</evidence>
<keyword evidence="9 11" id="KW-0998">Cell outer membrane</keyword>
<dbReference type="NCBIfam" id="NF009338">
    <property type="entry name" value="PRK12698.1"/>
    <property type="match status" value="1"/>
</dbReference>
<dbReference type="PANTHER" id="PTHR34933">
    <property type="entry name" value="FLAGELLAR L-RING PROTEIN"/>
    <property type="match status" value="1"/>
</dbReference>
<dbReference type="NCBIfam" id="NF001304">
    <property type="entry name" value="PRK00249.1-4"/>
    <property type="match status" value="1"/>
</dbReference>
<evidence type="ECO:0000256" key="2">
    <source>
        <dbReference type="ARBA" id="ARBA00004635"/>
    </source>
</evidence>
<gene>
    <name evidence="11 12" type="primary">flgH</name>
    <name evidence="12" type="ORF">WCN91_14375</name>
</gene>
<keyword evidence="12" id="KW-0969">Cilium</keyword>
<evidence type="ECO:0000256" key="10">
    <source>
        <dbReference type="ARBA" id="ARBA00023288"/>
    </source>
</evidence>
<evidence type="ECO:0000313" key="13">
    <source>
        <dbReference type="Proteomes" id="UP001447008"/>
    </source>
</evidence>
<dbReference type="HAMAP" id="MF_00415">
    <property type="entry name" value="FlgH"/>
    <property type="match status" value="1"/>
</dbReference>
<keyword evidence="6 11" id="KW-0472">Membrane</keyword>
<comment type="similarity">
    <text evidence="3 11">Belongs to the FlgH family.</text>
</comment>
<organism evidence="12 13">
    <name type="scientific">Pseudoalteromonas qingdaonensis</name>
    <dbReference type="NCBI Taxonomy" id="3131913"/>
    <lineage>
        <taxon>Bacteria</taxon>
        <taxon>Pseudomonadati</taxon>
        <taxon>Pseudomonadota</taxon>
        <taxon>Gammaproteobacteria</taxon>
        <taxon>Alteromonadales</taxon>
        <taxon>Pseudoalteromonadaceae</taxon>
        <taxon>Pseudoalteromonas</taxon>
    </lineage>
</organism>
<accession>A0ABU9MZE4</accession>
<sequence>MTRSLWGAVGLSATLALSGCESTQNATVVADDPYYAPMYPQQTPQNINNNGGLFNPMLANDLYADQKALRTGDIITVVLRESTQASKTAKTETDKETEVGLDPVIGLGGNPVNIGGDSIELGVKSNTAFTGDAKSNQSNSLAGNISVNVMQVLPNGNLVIRGEKWLTLNTGQEFIRLEGIVRPTDVSAQNTVESSRIANARIQYSGKGDMQEAQSAGWLSRFFMGSLFPF</sequence>
<dbReference type="InterPro" id="IPR000527">
    <property type="entry name" value="Flag_Lring"/>
</dbReference>
<dbReference type="PANTHER" id="PTHR34933:SF1">
    <property type="entry name" value="FLAGELLAR L-RING PROTEIN"/>
    <property type="match status" value="1"/>
</dbReference>
<comment type="subcellular location">
    <subcellularLocation>
        <location evidence="11">Cell outer membrane</location>
        <topology evidence="11">Lipid-anchor</topology>
    </subcellularLocation>
    <subcellularLocation>
        <location evidence="11">Bacterial flagellum basal body</location>
    </subcellularLocation>
    <subcellularLocation>
        <location evidence="2">Membrane</location>
        <topology evidence="2">Lipid-anchor</topology>
    </subcellularLocation>
</comment>
<keyword evidence="12" id="KW-0966">Cell projection</keyword>
<keyword evidence="7" id="KW-0564">Palmitate</keyword>
<keyword evidence="8 11" id="KW-0975">Bacterial flagellum</keyword>
<evidence type="ECO:0000256" key="7">
    <source>
        <dbReference type="ARBA" id="ARBA00023139"/>
    </source>
</evidence>
<keyword evidence="5 11" id="KW-0732">Signal</keyword>
<evidence type="ECO:0000256" key="4">
    <source>
        <dbReference type="ARBA" id="ARBA00011439"/>
    </source>
</evidence>
<evidence type="ECO:0000256" key="6">
    <source>
        <dbReference type="ARBA" id="ARBA00023136"/>
    </source>
</evidence>
<keyword evidence="13" id="KW-1185">Reference proteome</keyword>
<keyword evidence="10 11" id="KW-0449">Lipoprotein</keyword>
<reference evidence="12 13" key="1">
    <citation type="submission" date="2024-03" db="EMBL/GenBank/DDBJ databases">
        <title>Pseudoalteromonas qingdaonensis sp. nov., isolated from the intestines of marine benthic organisms.</title>
        <authorList>
            <person name="Lin X."/>
            <person name="Fang S."/>
            <person name="Hu X."/>
        </authorList>
    </citation>
    <scope>NUCLEOTIDE SEQUENCE [LARGE SCALE GENOMIC DNA]</scope>
    <source>
        <strain evidence="12 13">YIC-827</strain>
    </source>
</reference>
<dbReference type="EMBL" id="JBCGCU010000022">
    <property type="protein sequence ID" value="MEM0516587.1"/>
    <property type="molecule type" value="Genomic_DNA"/>
</dbReference>
<evidence type="ECO:0000256" key="3">
    <source>
        <dbReference type="ARBA" id="ARBA00006929"/>
    </source>
</evidence>